<protein>
    <recommendedName>
        <fullName evidence="9">MutS protein homolog 3</fullName>
    </recommendedName>
</protein>
<comment type="similarity">
    <text evidence="2">Belongs to the DNA mismatch repair MutS family. MSH3 subfamily.</text>
</comment>
<dbReference type="GO" id="GO:0006312">
    <property type="term" value="P:mitotic recombination"/>
    <property type="evidence" value="ECO:0007669"/>
    <property type="project" value="TreeGrafter"/>
</dbReference>
<dbReference type="InterPro" id="IPR007860">
    <property type="entry name" value="DNA_mmatch_repair_MutS_con_dom"/>
</dbReference>
<evidence type="ECO:0000313" key="11">
    <source>
        <dbReference type="EMBL" id="ORX74561.1"/>
    </source>
</evidence>
<dbReference type="GeneID" id="63802880"/>
<comment type="caution">
    <text evidence="11">The sequence shown here is derived from an EMBL/GenBank/DDBJ whole genome shotgun (WGS) entry which is preliminary data.</text>
</comment>
<dbReference type="GO" id="GO:0005634">
    <property type="term" value="C:nucleus"/>
    <property type="evidence" value="ECO:0007669"/>
    <property type="project" value="UniProtKB-SubCell"/>
</dbReference>
<dbReference type="InterPro" id="IPR036678">
    <property type="entry name" value="MutS_con_dom_sf"/>
</dbReference>
<dbReference type="SUPFAM" id="SSF48334">
    <property type="entry name" value="DNA repair protein MutS, domain III"/>
    <property type="match status" value="1"/>
</dbReference>
<dbReference type="Pfam" id="PF01624">
    <property type="entry name" value="MutS_I"/>
    <property type="match status" value="1"/>
</dbReference>
<dbReference type="GO" id="GO:0140664">
    <property type="term" value="F:ATP-dependent DNA damage sensor activity"/>
    <property type="evidence" value="ECO:0007669"/>
    <property type="project" value="InterPro"/>
</dbReference>
<dbReference type="OrthoDB" id="10252754at2759"/>
<evidence type="ECO:0000256" key="4">
    <source>
        <dbReference type="ARBA" id="ARBA00022763"/>
    </source>
</evidence>
<evidence type="ECO:0000256" key="6">
    <source>
        <dbReference type="ARBA" id="ARBA00023125"/>
    </source>
</evidence>
<dbReference type="Gene3D" id="1.10.1420.10">
    <property type="match status" value="1"/>
</dbReference>
<dbReference type="Pfam" id="PF05190">
    <property type="entry name" value="MutS_IV"/>
    <property type="match status" value="1"/>
</dbReference>
<dbReference type="InterPro" id="IPR007861">
    <property type="entry name" value="DNA_mismatch_repair_MutS_clamp"/>
</dbReference>
<dbReference type="GO" id="GO:0005524">
    <property type="term" value="F:ATP binding"/>
    <property type="evidence" value="ECO:0007669"/>
    <property type="project" value="UniProtKB-KW"/>
</dbReference>
<keyword evidence="8" id="KW-0539">Nucleus</keyword>
<dbReference type="InterPro" id="IPR007695">
    <property type="entry name" value="DNA_mismatch_repair_MutS-lik_N"/>
</dbReference>
<dbReference type="GO" id="GO:0006298">
    <property type="term" value="P:mismatch repair"/>
    <property type="evidence" value="ECO:0007669"/>
    <property type="project" value="InterPro"/>
</dbReference>
<dbReference type="EMBL" id="MCFD01000001">
    <property type="protein sequence ID" value="ORX74561.1"/>
    <property type="molecule type" value="Genomic_DNA"/>
</dbReference>
<evidence type="ECO:0000256" key="1">
    <source>
        <dbReference type="ARBA" id="ARBA00004123"/>
    </source>
</evidence>
<keyword evidence="7" id="KW-0234">DNA repair</keyword>
<evidence type="ECO:0000256" key="7">
    <source>
        <dbReference type="ARBA" id="ARBA00023204"/>
    </source>
</evidence>
<name>A0A1Y1WLW1_9FUNG</name>
<evidence type="ECO:0000259" key="10">
    <source>
        <dbReference type="PROSITE" id="PS00486"/>
    </source>
</evidence>
<organism evidence="11 12">
    <name type="scientific">Linderina pennispora</name>
    <dbReference type="NCBI Taxonomy" id="61395"/>
    <lineage>
        <taxon>Eukaryota</taxon>
        <taxon>Fungi</taxon>
        <taxon>Fungi incertae sedis</taxon>
        <taxon>Zoopagomycota</taxon>
        <taxon>Kickxellomycotina</taxon>
        <taxon>Kickxellomycetes</taxon>
        <taxon>Kickxellales</taxon>
        <taxon>Kickxellaceae</taxon>
        <taxon>Linderina</taxon>
    </lineage>
</organism>
<dbReference type="SUPFAM" id="SSF53150">
    <property type="entry name" value="DNA repair protein MutS, domain II"/>
    <property type="match status" value="1"/>
</dbReference>
<sequence length="938" mass="102435">MDVDEQLTIIAETPKKRARVISDDDMDDDYVDGQQALAGAKSRPPVARKSLNTQQATLVKSVSDTSDLAERMRERIRENGLSQGSGGMATGTVEGTSIQLVERKKGVKYTPLEMQVLDMKTKHPDILLAVEVGYKYRFFGEDARIASRVLGIMCTTANNFYNASIPTPRLMVHVRRLVETAALKAIGDNKSAPFTRELAEVFTAGTMVEEVEDYASGNGRIHDKYLFCAVESPERCANNGARIGVLAVQITTGDVIYDEFEDGYLRSELDTRLAHLQPSELVVPEGLSSETLKVLSAYCDQPIASSAGRVEPTLEQAQRTGARVAFSDPTLHDPPAAVQFVADFYAENHSGEMLGRVLDLPETIVMCVAQLVKYLEPFGLTQVFLNSTKQAFMPFRTPTAMHTLAVFTSGDTRKTDSAMELKSLLSPDSRLGSVHSAYVHGGDGSLFSVMDFTSSPFVDLNERIIAVEFLKGATADDPVKATVLRVKGALHRMVDLERGLCRIRYCAFLRSLDLAASLLSPGTEITGTTGILFQSGALHGRVQEFHTKIAQVESELEAHADSVAQGLGVKTFMFKSISGIDYLVDVTNVKARTVPDDWVKISSTKTNSRFHTPFIVRKLAERERYRELLASAANSAYSDFLGEITSNYEQLRRLVHTLATFDALLSLATLASRDGYTKPEIVDSNEAQISLTGARHPVLSSDSTKPYVPNDIALGGPARAVILTGPNMGGKSSLIRTVALVCVMAQCGSYVPAEAAKLSIIDAIFTRMGASDDLMAGESTFMVEMRETAELMRQATPNSLVILDELGRGTSTHDGAAIAVAVLDYLARRRPLTLFVTHYAHLVDEFAGSEQIRSFHMSFLERTADDGISQLTFLYKLVEGGSHDSYGLNVARMAGLPSSLLQCAKDKAEWMKLDIDSKLAVQTARRLTDVVAKARQNV</sequence>
<proteinExistence type="inferred from homology"/>
<evidence type="ECO:0000256" key="5">
    <source>
        <dbReference type="ARBA" id="ARBA00022840"/>
    </source>
</evidence>
<dbReference type="PIRSF" id="PIRSF037677">
    <property type="entry name" value="DNA_mis_repair_Msh6"/>
    <property type="match status" value="1"/>
</dbReference>
<dbReference type="RefSeq" id="XP_040747772.1">
    <property type="nucleotide sequence ID" value="XM_040886232.1"/>
</dbReference>
<comment type="subcellular location">
    <subcellularLocation>
        <location evidence="1">Nucleus</location>
    </subcellularLocation>
</comment>
<evidence type="ECO:0000256" key="8">
    <source>
        <dbReference type="ARBA" id="ARBA00023242"/>
    </source>
</evidence>
<dbReference type="SMART" id="SM00533">
    <property type="entry name" value="MUTSd"/>
    <property type="match status" value="1"/>
</dbReference>
<keyword evidence="5" id="KW-0067">ATP-binding</keyword>
<keyword evidence="6" id="KW-0238">DNA-binding</keyword>
<dbReference type="GO" id="GO:0030983">
    <property type="term" value="F:mismatched DNA binding"/>
    <property type="evidence" value="ECO:0007669"/>
    <property type="project" value="InterPro"/>
</dbReference>
<dbReference type="Gene3D" id="3.40.1170.10">
    <property type="entry name" value="DNA repair protein MutS, domain I"/>
    <property type="match status" value="1"/>
</dbReference>
<dbReference type="Pfam" id="PF00488">
    <property type="entry name" value="MutS_V"/>
    <property type="match status" value="1"/>
</dbReference>
<dbReference type="SUPFAM" id="SSF55271">
    <property type="entry name" value="DNA repair protein MutS, domain I"/>
    <property type="match status" value="1"/>
</dbReference>
<keyword evidence="3" id="KW-0547">Nucleotide-binding</keyword>
<dbReference type="InterPro" id="IPR036187">
    <property type="entry name" value="DNA_mismatch_repair_MutS_sf"/>
</dbReference>
<dbReference type="InterPro" id="IPR000432">
    <property type="entry name" value="DNA_mismatch_repair_MutS_C"/>
</dbReference>
<keyword evidence="4" id="KW-0227">DNA damage</keyword>
<dbReference type="InterPro" id="IPR045076">
    <property type="entry name" value="MutS"/>
</dbReference>
<evidence type="ECO:0000256" key="9">
    <source>
        <dbReference type="ARBA" id="ARBA00029792"/>
    </source>
</evidence>
<dbReference type="InterPro" id="IPR027417">
    <property type="entry name" value="P-loop_NTPase"/>
</dbReference>
<evidence type="ECO:0000313" key="12">
    <source>
        <dbReference type="Proteomes" id="UP000193922"/>
    </source>
</evidence>
<dbReference type="Proteomes" id="UP000193922">
    <property type="component" value="Unassembled WGS sequence"/>
</dbReference>
<dbReference type="Gene3D" id="3.40.50.300">
    <property type="entry name" value="P-loop containing nucleotide triphosphate hydrolases"/>
    <property type="match status" value="1"/>
</dbReference>
<dbReference type="SMART" id="SM00534">
    <property type="entry name" value="MUTSac"/>
    <property type="match status" value="1"/>
</dbReference>
<dbReference type="Pfam" id="PF05188">
    <property type="entry name" value="MutS_II"/>
    <property type="match status" value="1"/>
</dbReference>
<dbReference type="Gene3D" id="3.30.420.110">
    <property type="entry name" value="MutS, connector domain"/>
    <property type="match status" value="1"/>
</dbReference>
<dbReference type="InterPro" id="IPR017261">
    <property type="entry name" value="DNA_mismatch_repair_MutS/MSH"/>
</dbReference>
<keyword evidence="12" id="KW-1185">Reference proteome</keyword>
<dbReference type="STRING" id="61395.A0A1Y1WLW1"/>
<dbReference type="AlphaFoldDB" id="A0A1Y1WLW1"/>
<dbReference type="PROSITE" id="PS00486">
    <property type="entry name" value="DNA_MISMATCH_REPAIR_2"/>
    <property type="match status" value="1"/>
</dbReference>
<accession>A0A1Y1WLW1</accession>
<dbReference type="SUPFAM" id="SSF52540">
    <property type="entry name" value="P-loop containing nucleoside triphosphate hydrolases"/>
    <property type="match status" value="1"/>
</dbReference>
<dbReference type="InterPro" id="IPR016151">
    <property type="entry name" value="DNA_mismatch_repair_MutS_N"/>
</dbReference>
<dbReference type="PANTHER" id="PTHR11361">
    <property type="entry name" value="DNA MISMATCH REPAIR PROTEIN MUTS FAMILY MEMBER"/>
    <property type="match status" value="1"/>
</dbReference>
<feature type="domain" description="DNA mismatch repair proteins mutS family" evidence="10">
    <location>
        <begin position="799"/>
        <end position="815"/>
    </location>
</feature>
<evidence type="ECO:0000256" key="3">
    <source>
        <dbReference type="ARBA" id="ARBA00022741"/>
    </source>
</evidence>
<reference evidence="11 12" key="1">
    <citation type="submission" date="2016-07" db="EMBL/GenBank/DDBJ databases">
        <title>Pervasive Adenine N6-methylation of Active Genes in Fungi.</title>
        <authorList>
            <consortium name="DOE Joint Genome Institute"/>
            <person name="Mondo S.J."/>
            <person name="Dannebaum R.O."/>
            <person name="Kuo R.C."/>
            <person name="Labutti K."/>
            <person name="Haridas S."/>
            <person name="Kuo A."/>
            <person name="Salamov A."/>
            <person name="Ahrendt S.R."/>
            <person name="Lipzen A."/>
            <person name="Sullivan W."/>
            <person name="Andreopoulos W.B."/>
            <person name="Clum A."/>
            <person name="Lindquist E."/>
            <person name="Daum C."/>
            <person name="Ramamoorthy G.K."/>
            <person name="Gryganskyi A."/>
            <person name="Culley D."/>
            <person name="Magnuson J.K."/>
            <person name="James T.Y."/>
            <person name="O'Malley M.A."/>
            <person name="Stajich J.E."/>
            <person name="Spatafora J.W."/>
            <person name="Visel A."/>
            <person name="Grigoriev I.V."/>
        </authorList>
    </citation>
    <scope>NUCLEOTIDE SEQUENCE [LARGE SCALE GENOMIC DNA]</scope>
    <source>
        <strain evidence="11 12">ATCC 12442</strain>
    </source>
</reference>
<evidence type="ECO:0000256" key="2">
    <source>
        <dbReference type="ARBA" id="ARBA00007094"/>
    </source>
</evidence>
<dbReference type="InterPro" id="IPR007696">
    <property type="entry name" value="DNA_mismatch_repair_MutS_core"/>
</dbReference>
<dbReference type="PANTHER" id="PTHR11361:SF122">
    <property type="entry name" value="DNA MISMATCH REPAIR PROTEIN MSH3"/>
    <property type="match status" value="1"/>
</dbReference>
<gene>
    <name evidence="11" type="ORF">DL89DRAFT_264401</name>
</gene>